<proteinExistence type="predicted"/>
<dbReference type="EMBL" id="FPBD01000004">
    <property type="protein sequence ID" value="SFT91411.1"/>
    <property type="molecule type" value="Genomic_DNA"/>
</dbReference>
<evidence type="ECO:0000313" key="1">
    <source>
        <dbReference type="EMBL" id="SFT91411.1"/>
    </source>
</evidence>
<accession>A0A1I7BWB9</accession>
<evidence type="ECO:0000313" key="2">
    <source>
        <dbReference type="Proteomes" id="UP000183371"/>
    </source>
</evidence>
<organism evidence="1 2">
    <name type="scientific">Pseudovibrio denitrificans</name>
    <dbReference type="NCBI Taxonomy" id="258256"/>
    <lineage>
        <taxon>Bacteria</taxon>
        <taxon>Pseudomonadati</taxon>
        <taxon>Pseudomonadota</taxon>
        <taxon>Alphaproteobacteria</taxon>
        <taxon>Hyphomicrobiales</taxon>
        <taxon>Stappiaceae</taxon>
        <taxon>Pseudovibrio</taxon>
    </lineage>
</organism>
<reference evidence="2" key="1">
    <citation type="submission" date="2016-10" db="EMBL/GenBank/DDBJ databases">
        <authorList>
            <person name="Varghese N."/>
            <person name="Submissions S."/>
        </authorList>
    </citation>
    <scope>NUCLEOTIDE SEQUENCE [LARGE SCALE GENOMIC DNA]</scope>
    <source>
        <strain evidence="2">DSM 17465</strain>
    </source>
</reference>
<dbReference type="Proteomes" id="UP000183371">
    <property type="component" value="Unassembled WGS sequence"/>
</dbReference>
<dbReference type="AlphaFoldDB" id="A0A1I7BWB9"/>
<name>A0A1I7BWB9_9HYPH</name>
<sequence>MLHIAEVSSVLAQLSSSCNETKHGLISLAAVHQAKDLAKS</sequence>
<gene>
    <name evidence="1" type="ORF">SAMN05444141_104409</name>
</gene>
<keyword evidence="2" id="KW-1185">Reference proteome</keyword>
<protein>
    <submittedName>
        <fullName evidence="1">Uncharacterized protein</fullName>
    </submittedName>
</protein>